<keyword evidence="2" id="KW-1185">Reference proteome</keyword>
<evidence type="ECO:0000313" key="3">
    <source>
        <dbReference type="RefSeq" id="XP_070471987.1"/>
    </source>
</evidence>
<feature type="region of interest" description="Disordered" evidence="1">
    <location>
        <begin position="1"/>
        <end position="101"/>
    </location>
</feature>
<name>A0ABM4P468_EQUPR</name>
<protein>
    <submittedName>
        <fullName evidence="3">Uncharacterized protein isoform X1</fullName>
    </submittedName>
</protein>
<dbReference type="Proteomes" id="UP001652662">
    <property type="component" value="Chromosome 4"/>
</dbReference>
<feature type="compositionally biased region" description="Low complexity" evidence="1">
    <location>
        <begin position="10"/>
        <end position="19"/>
    </location>
</feature>
<dbReference type="GeneID" id="139082823"/>
<proteinExistence type="predicted"/>
<sequence>MLPEQTGRRLPSALPSLSPHPANPDVWEGKSPRWSHVAERPMPLPNLATMVTPRPARHSPSQLEKERKRRGKLPPDRMACRRRYLYPKESPRSGRPPSENQQILLPEFGRGQNVLLVGGQLGRLWMVETLGQRAGDTAPLTQQKLEASTKQNELKVHLRFRIPTSSFCSSNLYQEEAPRGFLYIESCHLQITKVSFLQNI</sequence>
<organism evidence="2 3">
    <name type="scientific">Equus przewalskii</name>
    <name type="common">Przewalski's horse</name>
    <name type="synonym">Equus caballus przewalskii</name>
    <dbReference type="NCBI Taxonomy" id="9798"/>
    <lineage>
        <taxon>Eukaryota</taxon>
        <taxon>Metazoa</taxon>
        <taxon>Chordata</taxon>
        <taxon>Craniata</taxon>
        <taxon>Vertebrata</taxon>
        <taxon>Euteleostomi</taxon>
        <taxon>Mammalia</taxon>
        <taxon>Eutheria</taxon>
        <taxon>Laurasiatheria</taxon>
        <taxon>Perissodactyla</taxon>
        <taxon>Equidae</taxon>
        <taxon>Equus</taxon>
    </lineage>
</organism>
<dbReference type="RefSeq" id="XP_070471987.1">
    <property type="nucleotide sequence ID" value="XM_070615886.1"/>
</dbReference>
<accession>A0ABM4P468</accession>
<evidence type="ECO:0000313" key="2">
    <source>
        <dbReference type="Proteomes" id="UP001652662"/>
    </source>
</evidence>
<gene>
    <name evidence="3" type="primary">LOC139082823</name>
</gene>
<feature type="compositionally biased region" description="Basic and acidic residues" evidence="1">
    <location>
        <begin position="27"/>
        <end position="39"/>
    </location>
</feature>
<evidence type="ECO:0000256" key="1">
    <source>
        <dbReference type="SAM" id="MobiDB-lite"/>
    </source>
</evidence>
<reference evidence="3" key="1">
    <citation type="submission" date="2025-08" db="UniProtKB">
        <authorList>
            <consortium name="RefSeq"/>
        </authorList>
    </citation>
    <scope>IDENTIFICATION</scope>
    <source>
        <tissue evidence="3">Blood</tissue>
    </source>
</reference>